<feature type="domain" description="PAC" evidence="11">
    <location>
        <begin position="470"/>
        <end position="522"/>
    </location>
</feature>
<dbReference type="PROSITE" id="PS50885">
    <property type="entry name" value="HAMP"/>
    <property type="match status" value="1"/>
</dbReference>
<dbReference type="CDD" id="cd06225">
    <property type="entry name" value="HAMP"/>
    <property type="match status" value="1"/>
</dbReference>
<keyword evidence="8" id="KW-0812">Transmembrane</keyword>
<dbReference type="PROSITE" id="PS50109">
    <property type="entry name" value="HIS_KIN"/>
    <property type="match status" value="1"/>
</dbReference>
<evidence type="ECO:0000256" key="4">
    <source>
        <dbReference type="ARBA" id="ARBA00022553"/>
    </source>
</evidence>
<dbReference type="InterPro" id="IPR001610">
    <property type="entry name" value="PAC"/>
</dbReference>
<dbReference type="SMART" id="SM00091">
    <property type="entry name" value="PAS"/>
    <property type="match status" value="2"/>
</dbReference>
<keyword evidence="6" id="KW-0418">Kinase</keyword>
<organism evidence="13 14">
    <name type="scientific">Mesoterricola sediminis</name>
    <dbReference type="NCBI Taxonomy" id="2927980"/>
    <lineage>
        <taxon>Bacteria</taxon>
        <taxon>Pseudomonadati</taxon>
        <taxon>Acidobacteriota</taxon>
        <taxon>Holophagae</taxon>
        <taxon>Holophagales</taxon>
        <taxon>Holophagaceae</taxon>
        <taxon>Mesoterricola</taxon>
    </lineage>
</organism>
<evidence type="ECO:0000256" key="8">
    <source>
        <dbReference type="SAM" id="Phobius"/>
    </source>
</evidence>
<dbReference type="PRINTS" id="PR00344">
    <property type="entry name" value="BCTRLSENSOR"/>
</dbReference>
<feature type="domain" description="Histidine kinase" evidence="9">
    <location>
        <begin position="658"/>
        <end position="882"/>
    </location>
</feature>
<protein>
    <recommendedName>
        <fullName evidence="3">histidine kinase</fullName>
        <ecNumber evidence="3">2.7.13.3</ecNumber>
    </recommendedName>
</protein>
<dbReference type="InterPro" id="IPR000700">
    <property type="entry name" value="PAS-assoc_C"/>
</dbReference>
<evidence type="ECO:0000259" key="10">
    <source>
        <dbReference type="PROSITE" id="PS50110"/>
    </source>
</evidence>
<evidence type="ECO:0000256" key="7">
    <source>
        <dbReference type="PROSITE-ProRule" id="PRU00169"/>
    </source>
</evidence>
<dbReference type="SUPFAM" id="SSF158472">
    <property type="entry name" value="HAMP domain-like"/>
    <property type="match status" value="1"/>
</dbReference>
<dbReference type="Gene3D" id="3.40.50.2300">
    <property type="match status" value="1"/>
</dbReference>
<evidence type="ECO:0000313" key="14">
    <source>
        <dbReference type="Proteomes" id="UP001228113"/>
    </source>
</evidence>
<dbReference type="Pfam" id="PF00072">
    <property type="entry name" value="Response_reg"/>
    <property type="match status" value="1"/>
</dbReference>
<dbReference type="InterPro" id="IPR003660">
    <property type="entry name" value="HAMP_dom"/>
</dbReference>
<dbReference type="PROSITE" id="PS50110">
    <property type="entry name" value="RESPONSE_REGULATORY"/>
    <property type="match status" value="1"/>
</dbReference>
<comment type="catalytic activity">
    <reaction evidence="1">
        <text>ATP + protein L-histidine = ADP + protein N-phospho-L-histidine.</text>
        <dbReference type="EC" id="2.7.13.3"/>
    </reaction>
</comment>
<dbReference type="EMBL" id="AP027081">
    <property type="protein sequence ID" value="BDU76193.1"/>
    <property type="molecule type" value="Genomic_DNA"/>
</dbReference>
<evidence type="ECO:0000313" key="13">
    <source>
        <dbReference type="EMBL" id="BDU76193.1"/>
    </source>
</evidence>
<dbReference type="Pfam" id="PF00512">
    <property type="entry name" value="HisKA"/>
    <property type="match status" value="1"/>
</dbReference>
<dbReference type="Proteomes" id="UP001228113">
    <property type="component" value="Chromosome"/>
</dbReference>
<evidence type="ECO:0000259" key="9">
    <source>
        <dbReference type="PROSITE" id="PS50109"/>
    </source>
</evidence>
<gene>
    <name evidence="13" type="ORF">METESE_11510</name>
</gene>
<dbReference type="Pfam" id="PF02518">
    <property type="entry name" value="HATPase_c"/>
    <property type="match status" value="1"/>
</dbReference>
<dbReference type="InterPro" id="IPR003661">
    <property type="entry name" value="HisK_dim/P_dom"/>
</dbReference>
<keyword evidence="5" id="KW-0808">Transferase</keyword>
<evidence type="ECO:0000256" key="5">
    <source>
        <dbReference type="ARBA" id="ARBA00022679"/>
    </source>
</evidence>
<dbReference type="CDD" id="cd00130">
    <property type="entry name" value="PAS"/>
    <property type="match status" value="1"/>
</dbReference>
<evidence type="ECO:0000256" key="1">
    <source>
        <dbReference type="ARBA" id="ARBA00000085"/>
    </source>
</evidence>
<proteinExistence type="predicted"/>
<dbReference type="SUPFAM" id="SSF52172">
    <property type="entry name" value="CheY-like"/>
    <property type="match status" value="1"/>
</dbReference>
<dbReference type="Gene3D" id="3.30.565.10">
    <property type="entry name" value="Histidine kinase-like ATPase, C-terminal domain"/>
    <property type="match status" value="1"/>
</dbReference>
<accession>A0AA48KF84</accession>
<dbReference type="Gene3D" id="1.10.287.130">
    <property type="match status" value="1"/>
</dbReference>
<dbReference type="SMART" id="SM00388">
    <property type="entry name" value="HisKA"/>
    <property type="match status" value="1"/>
</dbReference>
<keyword evidence="8" id="KW-0472">Membrane</keyword>
<dbReference type="GO" id="GO:0016020">
    <property type="term" value="C:membrane"/>
    <property type="evidence" value="ECO:0007669"/>
    <property type="project" value="UniProtKB-SubCell"/>
</dbReference>
<dbReference type="KEGG" id="msea:METESE_11510"/>
<dbReference type="Pfam" id="PF08448">
    <property type="entry name" value="PAS_4"/>
    <property type="match status" value="1"/>
</dbReference>
<dbReference type="SUPFAM" id="SSF55785">
    <property type="entry name" value="PYP-like sensor domain (PAS domain)"/>
    <property type="match status" value="2"/>
</dbReference>
<dbReference type="InterPro" id="IPR011006">
    <property type="entry name" value="CheY-like_superfamily"/>
</dbReference>
<dbReference type="Gene3D" id="3.30.450.20">
    <property type="entry name" value="PAS domain"/>
    <property type="match status" value="3"/>
</dbReference>
<dbReference type="NCBIfam" id="TIGR00229">
    <property type="entry name" value="sensory_box"/>
    <property type="match status" value="1"/>
</dbReference>
<keyword evidence="8" id="KW-1133">Transmembrane helix</keyword>
<feature type="modified residue" description="4-aspartylphosphate" evidence="7">
    <location>
        <position position="951"/>
    </location>
</feature>
<dbReference type="InterPro" id="IPR001789">
    <property type="entry name" value="Sig_transdc_resp-reg_receiver"/>
</dbReference>
<dbReference type="CDD" id="cd00156">
    <property type="entry name" value="REC"/>
    <property type="match status" value="1"/>
</dbReference>
<dbReference type="InterPro" id="IPR003594">
    <property type="entry name" value="HATPase_dom"/>
</dbReference>
<dbReference type="InterPro" id="IPR000014">
    <property type="entry name" value="PAS"/>
</dbReference>
<name>A0AA48KF84_9BACT</name>
<dbReference type="GO" id="GO:0000155">
    <property type="term" value="F:phosphorelay sensor kinase activity"/>
    <property type="evidence" value="ECO:0007669"/>
    <property type="project" value="InterPro"/>
</dbReference>
<dbReference type="SMART" id="SM00086">
    <property type="entry name" value="PAC"/>
    <property type="match status" value="1"/>
</dbReference>
<evidence type="ECO:0000256" key="3">
    <source>
        <dbReference type="ARBA" id="ARBA00012438"/>
    </source>
</evidence>
<evidence type="ECO:0000256" key="6">
    <source>
        <dbReference type="ARBA" id="ARBA00022777"/>
    </source>
</evidence>
<feature type="transmembrane region" description="Helical" evidence="8">
    <location>
        <begin position="313"/>
        <end position="335"/>
    </location>
</feature>
<dbReference type="InterPro" id="IPR036097">
    <property type="entry name" value="HisK_dim/P_sf"/>
</dbReference>
<dbReference type="SUPFAM" id="SSF47384">
    <property type="entry name" value="Homodimeric domain of signal transducing histidine kinase"/>
    <property type="match status" value="1"/>
</dbReference>
<feature type="transmembrane region" description="Helical" evidence="8">
    <location>
        <begin position="12"/>
        <end position="31"/>
    </location>
</feature>
<keyword evidence="14" id="KW-1185">Reference proteome</keyword>
<comment type="subcellular location">
    <subcellularLocation>
        <location evidence="2">Membrane</location>
    </subcellularLocation>
</comment>
<dbReference type="AlphaFoldDB" id="A0AA48KF84"/>
<dbReference type="InterPro" id="IPR036890">
    <property type="entry name" value="HATPase_C_sf"/>
</dbReference>
<dbReference type="SMART" id="SM00448">
    <property type="entry name" value="REC"/>
    <property type="match status" value="1"/>
</dbReference>
<feature type="domain" description="Response regulatory" evidence="10">
    <location>
        <begin position="900"/>
        <end position="1016"/>
    </location>
</feature>
<feature type="domain" description="HAMP" evidence="12">
    <location>
        <begin position="337"/>
        <end position="389"/>
    </location>
</feature>
<dbReference type="SMART" id="SM00387">
    <property type="entry name" value="HATPase_c"/>
    <property type="match status" value="1"/>
</dbReference>
<dbReference type="PANTHER" id="PTHR43065">
    <property type="entry name" value="SENSOR HISTIDINE KINASE"/>
    <property type="match status" value="1"/>
</dbReference>
<reference evidence="13" key="1">
    <citation type="journal article" date="2023" name="Int. J. Syst. Evol. Microbiol.">
        <title>Mesoterricola silvestris gen. nov., sp. nov., Mesoterricola sediminis sp. nov., Geothrix oryzae sp. nov., Geothrix edaphica sp. nov., Geothrix rubra sp. nov., and Geothrix limicola sp. nov., six novel members of Acidobacteriota isolated from soils.</title>
        <authorList>
            <person name="Itoh H."/>
            <person name="Sugisawa Y."/>
            <person name="Mise K."/>
            <person name="Xu Z."/>
            <person name="Kuniyasu M."/>
            <person name="Ushijima N."/>
            <person name="Kawano K."/>
            <person name="Kobayashi E."/>
            <person name="Shiratori Y."/>
            <person name="Masuda Y."/>
            <person name="Senoo K."/>
        </authorList>
    </citation>
    <scope>NUCLEOTIDE SEQUENCE</scope>
    <source>
        <strain evidence="13">W786</strain>
    </source>
</reference>
<dbReference type="InterPro" id="IPR004358">
    <property type="entry name" value="Sig_transdc_His_kin-like_C"/>
</dbReference>
<dbReference type="InterPro" id="IPR035965">
    <property type="entry name" value="PAS-like_dom_sf"/>
</dbReference>
<dbReference type="InterPro" id="IPR005467">
    <property type="entry name" value="His_kinase_dom"/>
</dbReference>
<sequence>MKWQSSLQLRLSLGFGLVMGGVCTLLIGYFARVTRTESMATAREVLLSSVRREAGILDSQMNKAMDVSRVLAQTLGALAERPGGASRDEAHAIMRRILERHSEFLDIFTLWEPDAFDGHDARYAGKPLHDATGRFIPVWNRAGDGTLRCEAALGYETPGLGDYYLLPRRSLREHVIEPYAYPLRGEQTFMTSLVVPILHEGRFKGLAGVDYRLEYLQRLADQVHLYDGTARLYFLSQAGVVAGATAQPHLVGHPRDAQLAAAIGSSRERESLLTSQGLLCATTTVQVGSAAEPWRVILTVPVKAVTAVADRRIALLVVGASAFCLLGILATLALVRLQVVGRVQRLTEATEAVARGDYGTEIHIPGPDELRRLAEAFNAMTRHIAASLKAVQDSEALRVNAIDGSLQFYSLLSMDGNLEFANRTALDQIDASLEAVVGRPFWTLAWWTHDEAVQAQVRQGIETARDGGVFRGEVSFRARGGAIRITDLSVSPLRDSNGTITHLLSEGRDITDELRTKRALEVSEARYRQIVEDSPIGVFRVRVDGAFEFANQVTLRQFDCKTLEELNAHYGHPETRWPSLGAYHDYVARLKASGRVMGQEVGIRLVDGRPRFHALYCYLDPGKELISGFLVDITEQKHLAEQLNQSQKLEAVGQLASGVAHDFNNILAGILGAAEVLRRDLGGDPSRERLFNLIISAAERAGRLTHKLLAFSRKAPKVSSPVNVETLVKDATEILERTLDKAVQIRIVAEPGTAWVTGDDAMLLNAFLNLGINAGHAMPEGGTLTFHLGNRDLDAAACAQSTFPLEPGPHVEVTVQDTGTGIPPEFLDRIFEPFFTTKEQGEGTGLGLFAVYGTIRDHRGAISVESRVGGGTTFRILLPLAPAVKKAPAEGAWDAQGTGTILLIDDEEIIRVSATAMLERQGYQVLTAENGSEGLARFREAAGGIDLIILDVIMPVMGGRTALQQIRELDPRVPVIMCSGFSKKDDLANLHALGISAFLHKPFRSLELAEAVAAALKAARKPEA</sequence>
<dbReference type="PROSITE" id="PS50113">
    <property type="entry name" value="PAC"/>
    <property type="match status" value="1"/>
</dbReference>
<evidence type="ECO:0000256" key="2">
    <source>
        <dbReference type="ARBA" id="ARBA00004370"/>
    </source>
</evidence>
<dbReference type="SUPFAM" id="SSF55874">
    <property type="entry name" value="ATPase domain of HSP90 chaperone/DNA topoisomerase II/histidine kinase"/>
    <property type="match status" value="1"/>
</dbReference>
<dbReference type="InterPro" id="IPR013656">
    <property type="entry name" value="PAS_4"/>
</dbReference>
<dbReference type="Gene3D" id="6.10.340.10">
    <property type="match status" value="1"/>
</dbReference>
<keyword evidence="4 7" id="KW-0597">Phosphoprotein</keyword>
<dbReference type="EC" id="2.7.13.3" evidence="3"/>
<dbReference type="RefSeq" id="WP_316411248.1">
    <property type="nucleotide sequence ID" value="NZ_AP027081.1"/>
</dbReference>
<evidence type="ECO:0000259" key="11">
    <source>
        <dbReference type="PROSITE" id="PS50113"/>
    </source>
</evidence>
<dbReference type="PANTHER" id="PTHR43065:SF42">
    <property type="entry name" value="TWO-COMPONENT SENSOR PPRA"/>
    <property type="match status" value="1"/>
</dbReference>
<dbReference type="CDD" id="cd00082">
    <property type="entry name" value="HisKA"/>
    <property type="match status" value="1"/>
</dbReference>
<evidence type="ECO:0000259" key="12">
    <source>
        <dbReference type="PROSITE" id="PS50885"/>
    </source>
</evidence>
<dbReference type="Pfam" id="PF00672">
    <property type="entry name" value="HAMP"/>
    <property type="match status" value="1"/>
</dbReference>
<dbReference type="CDD" id="cd12913">
    <property type="entry name" value="PDC1_MCP_like"/>
    <property type="match status" value="1"/>
</dbReference>
<dbReference type="SMART" id="SM00304">
    <property type="entry name" value="HAMP"/>
    <property type="match status" value="1"/>
</dbReference>